<dbReference type="GO" id="GO:0030145">
    <property type="term" value="F:manganese ion binding"/>
    <property type="evidence" value="ECO:0007669"/>
    <property type="project" value="UniProtKB-UniRule"/>
</dbReference>
<feature type="site" description="Essential for catalytic activity" evidence="14">
    <location>
        <position position="246"/>
    </location>
</feature>
<evidence type="ECO:0000256" key="13">
    <source>
        <dbReference type="ARBA" id="ARBA00023239"/>
    </source>
</evidence>
<reference evidence="16 17" key="1">
    <citation type="journal article" date="2016" name="Front. Microbiol.">
        <title>Comparative Genomic Analysis Reveals a Diverse Repertoire of Genes Involved in Prokaryote-Eukaryote Interactions within the Pseudovibrio Genus.</title>
        <authorList>
            <person name="Romano S."/>
            <person name="Fernandez-Guerra A."/>
            <person name="Reen F.J."/>
            <person name="Glockner F.O."/>
            <person name="Crowley S.P."/>
            <person name="O'Sullivan O."/>
            <person name="Cotter P.D."/>
            <person name="Adams C."/>
            <person name="Dobson A.D."/>
            <person name="O'Gara F."/>
        </authorList>
    </citation>
    <scope>NUCLEOTIDE SEQUENCE [LARGE SCALE GENOMIC DNA]</scope>
    <source>
        <strain evidence="16 17">Ad2</strain>
    </source>
</reference>
<dbReference type="EC" id="4.1.99.12" evidence="7 14"/>
<comment type="subunit">
    <text evidence="14">Homodimer.</text>
</comment>
<dbReference type="PANTHER" id="PTHR21327">
    <property type="entry name" value="GTP CYCLOHYDROLASE II-RELATED"/>
    <property type="match status" value="1"/>
</dbReference>
<keyword evidence="11 14" id="KW-0460">Magnesium</keyword>
<keyword evidence="12 14" id="KW-0464">Manganese</keyword>
<dbReference type="InterPro" id="IPR017945">
    <property type="entry name" value="DHBP_synth_RibB-like_a/b_dom"/>
</dbReference>
<evidence type="ECO:0000256" key="10">
    <source>
        <dbReference type="ARBA" id="ARBA00022723"/>
    </source>
</evidence>
<evidence type="ECO:0000313" key="17">
    <source>
        <dbReference type="Proteomes" id="UP000076577"/>
    </source>
</evidence>
<feature type="domain" description="GTP cyclohydrolase II" evidence="15">
    <location>
        <begin position="290"/>
        <end position="444"/>
    </location>
</feature>
<dbReference type="Proteomes" id="UP000076577">
    <property type="component" value="Unassembled WGS sequence"/>
</dbReference>
<comment type="cofactor">
    <cofactor evidence="14">
        <name>Mg(2+)</name>
        <dbReference type="ChEBI" id="CHEBI:18420"/>
    </cofactor>
    <cofactor evidence="14">
        <name>Mn(2+)</name>
        <dbReference type="ChEBI" id="CHEBI:29035"/>
    </cofactor>
    <text evidence="14">Binds 2 divalent metal cations per subunit. Magnesium or manganese.</text>
</comment>
<dbReference type="FunFam" id="3.90.870.10:FF:000001">
    <property type="entry name" value="Riboflavin biosynthesis protein RibBA"/>
    <property type="match status" value="1"/>
</dbReference>
<dbReference type="Pfam" id="PF00925">
    <property type="entry name" value="GTP_cyclohydro2"/>
    <property type="match status" value="1"/>
</dbReference>
<comment type="similarity">
    <text evidence="14">Belongs to the DHBP synthase family.</text>
</comment>
<comment type="pathway">
    <text evidence="4 14">Cofactor biosynthesis; riboflavin biosynthesis; 2-hydroxy-3-oxobutyl phosphate from D-ribulose 5-phosphate: step 1/1.</text>
</comment>
<dbReference type="GO" id="GO:0000287">
    <property type="term" value="F:magnesium ion binding"/>
    <property type="evidence" value="ECO:0007669"/>
    <property type="project" value="UniProtKB-UniRule"/>
</dbReference>
<feature type="binding site" evidence="14">
    <location>
        <begin position="222"/>
        <end position="226"/>
    </location>
    <ligand>
        <name>D-ribulose 5-phosphate</name>
        <dbReference type="ChEBI" id="CHEBI:58121"/>
    </ligand>
</feature>
<evidence type="ECO:0000256" key="7">
    <source>
        <dbReference type="ARBA" id="ARBA00012153"/>
    </source>
</evidence>
<dbReference type="InterPro" id="IPR000422">
    <property type="entry name" value="DHBP_synthase_RibB"/>
</dbReference>
<comment type="function">
    <text evidence="3 14">Catalyzes the conversion of D-ribulose 5-phosphate to formate and 3,4-dihydroxy-2-butanone 4-phosphate.</text>
</comment>
<keyword evidence="9 14" id="KW-0686">Riboflavin biosynthesis</keyword>
<dbReference type="EMBL" id="LMCB01000017">
    <property type="protein sequence ID" value="KZL18843.1"/>
    <property type="molecule type" value="Genomic_DNA"/>
</dbReference>
<accession>A0A165YHB0</accession>
<comment type="cofactor">
    <cofactor evidence="2">
        <name>Mn(2+)</name>
        <dbReference type="ChEBI" id="CHEBI:29035"/>
    </cofactor>
</comment>
<feature type="binding site" evidence="14">
    <location>
        <position position="114"/>
    </location>
    <ligand>
        <name>D-ribulose 5-phosphate</name>
        <dbReference type="ChEBI" id="CHEBI:58121"/>
    </ligand>
</feature>
<dbReference type="PATRIC" id="fig|989403.3.peg.2515"/>
<organism evidence="16 17">
    <name type="scientific">Pseudovibrio axinellae</name>
    <dbReference type="NCBI Taxonomy" id="989403"/>
    <lineage>
        <taxon>Bacteria</taxon>
        <taxon>Pseudomonadati</taxon>
        <taxon>Pseudomonadota</taxon>
        <taxon>Alphaproteobacteria</taxon>
        <taxon>Hyphomicrobiales</taxon>
        <taxon>Stappiaceae</taxon>
        <taxon>Pseudovibrio</taxon>
    </lineage>
</organism>
<evidence type="ECO:0000256" key="2">
    <source>
        <dbReference type="ARBA" id="ARBA00001936"/>
    </source>
</evidence>
<evidence type="ECO:0000256" key="1">
    <source>
        <dbReference type="ARBA" id="ARBA00000141"/>
    </source>
</evidence>
<dbReference type="PIRSF" id="PIRSF001259">
    <property type="entry name" value="RibA"/>
    <property type="match status" value="1"/>
</dbReference>
<evidence type="ECO:0000256" key="12">
    <source>
        <dbReference type="ARBA" id="ARBA00023211"/>
    </source>
</evidence>
<feature type="binding site" evidence="14">
    <location>
        <begin position="109"/>
        <end position="110"/>
    </location>
    <ligand>
        <name>D-ribulose 5-phosphate</name>
        <dbReference type="ChEBI" id="CHEBI:58121"/>
    </ligand>
</feature>
<evidence type="ECO:0000313" key="16">
    <source>
        <dbReference type="EMBL" id="KZL18843.1"/>
    </source>
</evidence>
<dbReference type="Gene3D" id="3.40.50.10990">
    <property type="entry name" value="GTP cyclohydrolase II"/>
    <property type="match status" value="1"/>
</dbReference>
<gene>
    <name evidence="16" type="primary">ribBA</name>
    <name evidence="14" type="synonym">ribB</name>
    <name evidence="16" type="ORF">PsAD2_02359</name>
</gene>
<dbReference type="GO" id="GO:0005829">
    <property type="term" value="C:cytosol"/>
    <property type="evidence" value="ECO:0007669"/>
    <property type="project" value="TreeGrafter"/>
</dbReference>
<evidence type="ECO:0000256" key="14">
    <source>
        <dbReference type="HAMAP-Rule" id="MF_00180"/>
    </source>
</evidence>
<name>A0A165YHB0_9HYPH</name>
<evidence type="ECO:0000256" key="6">
    <source>
        <dbReference type="ARBA" id="ARBA00008976"/>
    </source>
</evidence>
<sequence>MILKFYGKGDKAMRLTEWLEKTGESRSAFARRACLSPASVTALCNDPSAWISREMAQKIAVATDHQVTPNDFLGLKENKEYVVSQSRVAEALRAFEKGEMVVVTDDDDRENEGDLIVAASLITPEQMGFIVRHTSGIVCAPMTPKEAKRLHLDPMVGSNDAPLATAFTVSVDYAPGLTTGISAEQRCATVRGLANPNASSGDFVRPGHVFPLVAKEGGVLMRSGHTEAAVDLCKLTGLPEVGVISELVNDDGTVKQGEQVEEFAREHNLKKVSVADLIAWRQRHENLVKRTDEFDVDTPAGKARAIVYSTPFDNIGHLALVYGDIRDGQNIPVRLHLENVLDAVTGQVKPIEKTLEDFAKRGRGIFVYLREGAVGVASKPHRQRDNLEAAEDEQHVSAQGRSEDWREVGLGAQILKDLGANSIRVIASRARHYVGLEGFGLKVEATESLAD</sequence>
<dbReference type="NCBIfam" id="TIGR00506">
    <property type="entry name" value="ribB"/>
    <property type="match status" value="1"/>
</dbReference>
<dbReference type="SUPFAM" id="SSF142695">
    <property type="entry name" value="RibA-like"/>
    <property type="match status" value="1"/>
</dbReference>
<feature type="site" description="Essential for catalytic activity" evidence="14">
    <location>
        <position position="208"/>
    </location>
</feature>
<keyword evidence="13 14" id="KW-0456">Lyase</keyword>
<evidence type="ECO:0000256" key="4">
    <source>
        <dbReference type="ARBA" id="ARBA00004904"/>
    </source>
</evidence>
<dbReference type="GO" id="GO:0003935">
    <property type="term" value="F:GTP cyclohydrolase II activity"/>
    <property type="evidence" value="ECO:0007669"/>
    <property type="project" value="TreeGrafter"/>
</dbReference>
<dbReference type="Gene3D" id="3.90.870.10">
    <property type="entry name" value="DHBP synthase"/>
    <property type="match status" value="1"/>
</dbReference>
<keyword evidence="17" id="KW-1185">Reference proteome</keyword>
<dbReference type="InterPro" id="IPR032677">
    <property type="entry name" value="GTP_cyclohydro_II"/>
</dbReference>
<evidence type="ECO:0000259" key="15">
    <source>
        <dbReference type="Pfam" id="PF00925"/>
    </source>
</evidence>
<evidence type="ECO:0000256" key="9">
    <source>
        <dbReference type="ARBA" id="ARBA00022619"/>
    </source>
</evidence>
<comment type="similarity">
    <text evidence="5">In the N-terminal section; belongs to the DHBP synthase family.</text>
</comment>
<comment type="catalytic activity">
    <reaction evidence="1 14">
        <text>D-ribulose 5-phosphate = (2S)-2-hydroxy-3-oxobutyl phosphate + formate + H(+)</text>
        <dbReference type="Rhea" id="RHEA:18457"/>
        <dbReference type="ChEBI" id="CHEBI:15378"/>
        <dbReference type="ChEBI" id="CHEBI:15740"/>
        <dbReference type="ChEBI" id="CHEBI:58121"/>
        <dbReference type="ChEBI" id="CHEBI:58830"/>
        <dbReference type="EC" id="4.1.99.12"/>
    </reaction>
</comment>
<dbReference type="InterPro" id="IPR036144">
    <property type="entry name" value="RibA-like_sf"/>
</dbReference>
<dbReference type="AlphaFoldDB" id="A0A165YHB0"/>
<evidence type="ECO:0000256" key="5">
    <source>
        <dbReference type="ARBA" id="ARBA00005520"/>
    </source>
</evidence>
<evidence type="ECO:0000256" key="8">
    <source>
        <dbReference type="ARBA" id="ARBA00018836"/>
    </source>
</evidence>
<evidence type="ECO:0000256" key="11">
    <source>
        <dbReference type="ARBA" id="ARBA00022842"/>
    </source>
</evidence>
<comment type="similarity">
    <text evidence="6">In the C-terminal section; belongs to the GTP cyclohydrolase II family.</text>
</comment>
<dbReference type="SUPFAM" id="SSF55821">
    <property type="entry name" value="YrdC/RibB"/>
    <property type="match status" value="1"/>
</dbReference>
<keyword evidence="10 14" id="KW-0479">Metal-binding</keyword>
<protein>
    <recommendedName>
        <fullName evidence="8 14">3,4-dihydroxy-2-butanone 4-phosphate synthase</fullName>
        <shortName evidence="14">DHBP synthase</shortName>
        <ecNumber evidence="7 14">4.1.99.12</ecNumber>
    </recommendedName>
</protein>
<feature type="binding site" evidence="14">
    <location>
        <position position="110"/>
    </location>
    <ligand>
        <name>Mg(2+)</name>
        <dbReference type="ChEBI" id="CHEBI:18420"/>
        <label>2</label>
    </ligand>
</feature>
<dbReference type="HAMAP" id="MF_00180">
    <property type="entry name" value="RibB"/>
    <property type="match status" value="1"/>
</dbReference>
<dbReference type="PANTHER" id="PTHR21327:SF18">
    <property type="entry name" value="3,4-DIHYDROXY-2-BUTANONE 4-PHOSPHATE SYNTHASE"/>
    <property type="match status" value="1"/>
</dbReference>
<evidence type="ECO:0000256" key="3">
    <source>
        <dbReference type="ARBA" id="ARBA00002284"/>
    </source>
</evidence>
<dbReference type="GO" id="GO:0008686">
    <property type="term" value="F:3,4-dihydroxy-2-butanone-4-phosphate synthase activity"/>
    <property type="evidence" value="ECO:0007669"/>
    <property type="project" value="UniProtKB-UniRule"/>
</dbReference>
<dbReference type="Pfam" id="PF00926">
    <property type="entry name" value="DHBP_synthase"/>
    <property type="match status" value="1"/>
</dbReference>
<feature type="binding site" evidence="14">
    <location>
        <position position="225"/>
    </location>
    <ligand>
        <name>Mg(2+)</name>
        <dbReference type="ChEBI" id="CHEBI:18420"/>
        <label>2</label>
    </ligand>
</feature>
<dbReference type="GO" id="GO:0009231">
    <property type="term" value="P:riboflavin biosynthetic process"/>
    <property type="evidence" value="ECO:0007669"/>
    <property type="project" value="UniProtKB-UniRule"/>
</dbReference>
<feature type="binding site" evidence="14">
    <location>
        <position position="110"/>
    </location>
    <ligand>
        <name>Mg(2+)</name>
        <dbReference type="ChEBI" id="CHEBI:18420"/>
        <label>1</label>
    </ligand>
</feature>
<comment type="caution">
    <text evidence="16">The sequence shown here is derived from an EMBL/GenBank/DDBJ whole genome shotgun (WGS) entry which is preliminary data.</text>
</comment>
<dbReference type="UniPathway" id="UPA00275">
    <property type="reaction ID" value="UER00399"/>
</dbReference>
<proteinExistence type="inferred from homology"/>
<dbReference type="STRING" id="989403.SAMN05421798_101682"/>